<keyword evidence="2" id="KW-1003">Cell membrane</keyword>
<feature type="transmembrane region" description="Helical" evidence="7">
    <location>
        <begin position="21"/>
        <end position="40"/>
    </location>
</feature>
<keyword evidence="4 7" id="KW-1133">Transmembrane helix</keyword>
<proteinExistence type="inferred from homology"/>
<dbReference type="InterPro" id="IPR003838">
    <property type="entry name" value="ABC3_permease_C"/>
</dbReference>
<dbReference type="PANTHER" id="PTHR30572">
    <property type="entry name" value="MEMBRANE COMPONENT OF TRANSPORTER-RELATED"/>
    <property type="match status" value="1"/>
</dbReference>
<comment type="caution">
    <text evidence="10">The sequence shown here is derived from an EMBL/GenBank/DDBJ whole genome shotgun (WGS) entry which is preliminary data.</text>
</comment>
<evidence type="ECO:0000259" key="9">
    <source>
        <dbReference type="Pfam" id="PF12704"/>
    </source>
</evidence>
<feature type="transmembrane region" description="Helical" evidence="7">
    <location>
        <begin position="441"/>
        <end position="459"/>
    </location>
</feature>
<feature type="transmembrane region" description="Helical" evidence="7">
    <location>
        <begin position="391"/>
        <end position="414"/>
    </location>
</feature>
<feature type="domain" description="ABC3 transporter permease C-terminal" evidence="8">
    <location>
        <begin position="304"/>
        <end position="417"/>
    </location>
</feature>
<feature type="transmembrane region" description="Helical" evidence="7">
    <location>
        <begin position="348"/>
        <end position="371"/>
    </location>
</feature>
<evidence type="ECO:0000259" key="8">
    <source>
        <dbReference type="Pfam" id="PF02687"/>
    </source>
</evidence>
<feature type="transmembrane region" description="Helical" evidence="7">
    <location>
        <begin position="779"/>
        <end position="802"/>
    </location>
</feature>
<feature type="transmembrane region" description="Helical" evidence="7">
    <location>
        <begin position="745"/>
        <end position="764"/>
    </location>
</feature>
<keyword evidence="11" id="KW-1185">Reference proteome</keyword>
<keyword evidence="5 7" id="KW-0472">Membrane</keyword>
<sequence length="816" mass="91654">MNRSVKTSVRHLWKSKLFTTLNIFGLAVSISVCWIIYRLVDHEFSYDKNLPQRDNIYRVVTGHIFDDKESYNGGVAAPLYTGIRAEVPGIDFVVPVYGQWKTSVMVNNPGGAPLVVEDPTAIVATDSAYFKMLSYKWLAGNAQTALSSPEALVLTESRAKQYFPGFKPQEIINKTVTYYGFRDTVQKGVTGVVADFDPLSEFTAKEFFSLPVKAYPLVEWTNTNGSDKVYLQFNETKSPEAVLAQIKAVAGKKWAEFEKEEKPTYKSERWLELLPLKDSHFSTFINEYNVRKASKSILFGLVGVAAFLLLLACINYVNMSVAQIPARSKEIGVRKTLGGGKRELIGQFLIETFVTTLIAVLLAFVLGRLGFFLLRDILPADISVVGNLLPLVLFVLGITLGVTLFAGLYPAWLITKVKTANVFRGVTIWQKKTSGISLQKALIVFQFIIALIFITGAIITGKQLQYSLSSDMGFNKDAVVLIGVPWKYTVNEQYKDKQFTLQNEFLKDPVIKKIAMGTTPMSDGYSSSPYNYTPEGKERIERQMFKKWVDTSYIGLYELQLLAGRNLRPSDTATEYVINETARKAFGFASPQDAIGKMLAQGNKMLPIVGVVNDFHMQNFYTSIDPAMLLNEKQNVTTFNIKLDRNQSAKWAQTFRTMEDKWNAIYPAGSFKYSFYDDSIEKMYAEERNLSRLINLTTAIAIFISCLGLFGLATLTAYQRTKEIGIRKVLGASVMGIVKLMSKEYVWLVLIAFVIATPIAWWVMSGWLQDFVYRISIQWWMFALAGFGALAIALITVSYQAIKAAWSNPVKSLRSE</sequence>
<feature type="domain" description="ABC3 transporter permease C-terminal" evidence="8">
    <location>
        <begin position="698"/>
        <end position="809"/>
    </location>
</feature>
<comment type="similarity">
    <text evidence="6">Belongs to the ABC-4 integral membrane protein family.</text>
</comment>
<dbReference type="InterPro" id="IPR025857">
    <property type="entry name" value="MacB_PCD"/>
</dbReference>
<dbReference type="InterPro" id="IPR050250">
    <property type="entry name" value="Macrolide_Exporter_MacB"/>
</dbReference>
<evidence type="ECO:0000256" key="5">
    <source>
        <dbReference type="ARBA" id="ARBA00023136"/>
    </source>
</evidence>
<dbReference type="Pfam" id="PF12704">
    <property type="entry name" value="MacB_PCD"/>
    <property type="match status" value="1"/>
</dbReference>
<feature type="transmembrane region" description="Helical" evidence="7">
    <location>
        <begin position="693"/>
        <end position="718"/>
    </location>
</feature>
<dbReference type="RefSeq" id="WP_386097882.1">
    <property type="nucleotide sequence ID" value="NZ_JBHUOZ010000003.1"/>
</dbReference>
<organism evidence="10 11">
    <name type="scientific">Terrimonas rubra</name>
    <dbReference type="NCBI Taxonomy" id="1035890"/>
    <lineage>
        <taxon>Bacteria</taxon>
        <taxon>Pseudomonadati</taxon>
        <taxon>Bacteroidota</taxon>
        <taxon>Chitinophagia</taxon>
        <taxon>Chitinophagales</taxon>
        <taxon>Chitinophagaceae</taxon>
        <taxon>Terrimonas</taxon>
    </lineage>
</organism>
<evidence type="ECO:0000313" key="10">
    <source>
        <dbReference type="EMBL" id="MFD2920044.1"/>
    </source>
</evidence>
<evidence type="ECO:0000256" key="4">
    <source>
        <dbReference type="ARBA" id="ARBA00022989"/>
    </source>
</evidence>
<evidence type="ECO:0000256" key="6">
    <source>
        <dbReference type="ARBA" id="ARBA00038076"/>
    </source>
</evidence>
<dbReference type="EMBL" id="JBHUOZ010000003">
    <property type="protein sequence ID" value="MFD2920044.1"/>
    <property type="molecule type" value="Genomic_DNA"/>
</dbReference>
<evidence type="ECO:0000256" key="3">
    <source>
        <dbReference type="ARBA" id="ARBA00022692"/>
    </source>
</evidence>
<name>A0ABW6A3Z6_9BACT</name>
<evidence type="ECO:0000256" key="1">
    <source>
        <dbReference type="ARBA" id="ARBA00004651"/>
    </source>
</evidence>
<reference evidence="11" key="1">
    <citation type="journal article" date="2019" name="Int. J. Syst. Evol. Microbiol.">
        <title>The Global Catalogue of Microorganisms (GCM) 10K type strain sequencing project: providing services to taxonomists for standard genome sequencing and annotation.</title>
        <authorList>
            <consortium name="The Broad Institute Genomics Platform"/>
            <consortium name="The Broad Institute Genome Sequencing Center for Infectious Disease"/>
            <person name="Wu L."/>
            <person name="Ma J."/>
        </authorList>
    </citation>
    <scope>NUCLEOTIDE SEQUENCE [LARGE SCALE GENOMIC DNA]</scope>
    <source>
        <strain evidence="11">KCTC 23299</strain>
    </source>
</reference>
<evidence type="ECO:0000256" key="2">
    <source>
        <dbReference type="ARBA" id="ARBA00022475"/>
    </source>
</evidence>
<dbReference type="Proteomes" id="UP001597511">
    <property type="component" value="Unassembled WGS sequence"/>
</dbReference>
<feature type="transmembrane region" description="Helical" evidence="7">
    <location>
        <begin position="297"/>
        <end position="317"/>
    </location>
</feature>
<dbReference type="PANTHER" id="PTHR30572:SF4">
    <property type="entry name" value="ABC TRANSPORTER PERMEASE YTRF"/>
    <property type="match status" value="1"/>
</dbReference>
<accession>A0ABW6A3Z6</accession>
<keyword evidence="3 7" id="KW-0812">Transmembrane</keyword>
<gene>
    <name evidence="10" type="ORF">ACFS6H_10015</name>
</gene>
<protein>
    <submittedName>
        <fullName evidence="10">FtsX-like permease family protein</fullName>
    </submittedName>
</protein>
<evidence type="ECO:0000256" key="7">
    <source>
        <dbReference type="SAM" id="Phobius"/>
    </source>
</evidence>
<feature type="domain" description="MacB-like periplasmic core" evidence="9">
    <location>
        <begin position="19"/>
        <end position="248"/>
    </location>
</feature>
<dbReference type="Pfam" id="PF02687">
    <property type="entry name" value="FtsX"/>
    <property type="match status" value="2"/>
</dbReference>
<evidence type="ECO:0000313" key="11">
    <source>
        <dbReference type="Proteomes" id="UP001597511"/>
    </source>
</evidence>
<comment type="subcellular location">
    <subcellularLocation>
        <location evidence="1">Cell membrane</location>
        <topology evidence="1">Multi-pass membrane protein</topology>
    </subcellularLocation>
</comment>